<dbReference type="PROSITE" id="PS51718">
    <property type="entry name" value="G_DYNAMIN_2"/>
    <property type="match status" value="1"/>
</dbReference>
<evidence type="ECO:0000313" key="16">
    <source>
        <dbReference type="Proteomes" id="UP000662931"/>
    </source>
</evidence>
<dbReference type="PANTHER" id="PTHR10465:SF0">
    <property type="entry name" value="SARCALUMENIN"/>
    <property type="match status" value="1"/>
</dbReference>
<evidence type="ECO:0000256" key="2">
    <source>
        <dbReference type="ARBA" id="ARBA00022692"/>
    </source>
</evidence>
<dbReference type="GO" id="GO:0005741">
    <property type="term" value="C:mitochondrial outer membrane"/>
    <property type="evidence" value="ECO:0007669"/>
    <property type="project" value="UniProtKB-SubCell"/>
</dbReference>
<feature type="domain" description="Dynamin-type G" evidence="14">
    <location>
        <begin position="242"/>
        <end position="506"/>
    </location>
</feature>
<dbReference type="KEGG" id="bnn:FOA43_004062"/>
<dbReference type="GO" id="GO:0051646">
    <property type="term" value="P:mitochondrion localization"/>
    <property type="evidence" value="ECO:0007669"/>
    <property type="project" value="TreeGrafter"/>
</dbReference>
<evidence type="ECO:0000256" key="9">
    <source>
        <dbReference type="ARBA" id="ARBA00023134"/>
    </source>
</evidence>
<proteinExistence type="predicted"/>
<evidence type="ECO:0000256" key="12">
    <source>
        <dbReference type="SAM" id="MobiDB-lite"/>
    </source>
</evidence>
<name>A0A875S6U5_EENNA</name>
<evidence type="ECO:0000313" key="15">
    <source>
        <dbReference type="EMBL" id="QPG76668.1"/>
    </source>
</evidence>
<evidence type="ECO:0000256" key="6">
    <source>
        <dbReference type="ARBA" id="ARBA00022989"/>
    </source>
</evidence>
<keyword evidence="9" id="KW-0342">GTP-binding</keyword>
<dbReference type="InterPro" id="IPR030381">
    <property type="entry name" value="G_DYNAMIN_dom"/>
</dbReference>
<dbReference type="Gene3D" id="3.40.50.300">
    <property type="entry name" value="P-loop containing nucleotide triphosphate hydrolases"/>
    <property type="match status" value="1"/>
</dbReference>
<dbReference type="EMBL" id="CP064815">
    <property type="protein sequence ID" value="QPG76668.1"/>
    <property type="molecule type" value="Genomic_DNA"/>
</dbReference>
<evidence type="ECO:0000256" key="5">
    <source>
        <dbReference type="ARBA" id="ARBA00022801"/>
    </source>
</evidence>
<evidence type="ECO:0000256" key="13">
    <source>
        <dbReference type="SAM" id="Phobius"/>
    </source>
</evidence>
<sequence length="873" mass="96891">MNGSSDTSQTDSTDVKGGLPGSGNSDSPQSPFSPASASSVSSSPVSASDDITLVANSAGKKVPKVIHYQPQRGTFDETTAVNGDSGSSTFRGVSSLASAATTASSSAAAAAQARVSQLQYNHNRVALDRSINTAAEFVHELRQENKTQPIHYPMTEDPDLDARLNSRDSRIAIMRQKSYSDSPEPTSTSEDSPFQILKIFFRFDPASGDVVGNLDKGALASLIDDKLSQVLRHLSSLKDRIDDTSSKVLVTGDLNSGKSAFCNALLRREVLPEDQEPCTSVFCEIIDALENDGVEEVHAVPIGSKYDIDDHRTFCKFQVSDLGELVYEAKTYSLLVIYVKDSRPPEQSLLRNGVIDIKLIDAPGLNLDSYHTTQLYSRQEEIDLVVFVVNAENHFTLSGREFISSAANDKNLIFVVVNKFDQIKNKDRCRGMIMQQLQPLSPETFKNADEFVHFVSAQNAIKPDGDPKGDPDEPDNNGDGRPDFDRLEASLRNFILEKRSLSKLLPAKTYLCKLYDDIARLAEINEKLYKDSRSAIKAQFDEVSPQYKDNVQNSVKVNEAIMKLIEDSSEKAYDYSRAHIREVIDGVGQAPLGVAFKGYSDISRFAISTQEGVINRILESVAESEDFARNNTSCAIDDIRRIGRQYLDEGSMPATKFVPEAMYSRKRDLFQRRIDTTFSFTDFVDPSLESFCKVCGVKLPSRTISAVIWAAFSKLWKTGLSGLVVMYGPHMFSTMTGIQSMSSLLPQAVTKKVLPWTVMGICIGLPIYYFYKDAPRAYQRKVVKKIKKELENEDYLSVNSLRISKEVRKVLNYPANDVSIGLNALIETSNSKRAKLIREMKKGESCTEFYGELIGRVKQQRNIVESYDLIGVD</sequence>
<comment type="catalytic activity">
    <reaction evidence="11">
        <text>GTP + H2O = GDP + phosphate + H(+)</text>
        <dbReference type="Rhea" id="RHEA:19669"/>
        <dbReference type="ChEBI" id="CHEBI:15377"/>
        <dbReference type="ChEBI" id="CHEBI:15378"/>
        <dbReference type="ChEBI" id="CHEBI:37565"/>
        <dbReference type="ChEBI" id="CHEBI:43474"/>
        <dbReference type="ChEBI" id="CHEBI:58189"/>
    </reaction>
</comment>
<feature type="region of interest" description="Disordered" evidence="12">
    <location>
        <begin position="460"/>
        <end position="483"/>
    </location>
</feature>
<dbReference type="Pfam" id="PF00350">
    <property type="entry name" value="Dynamin_N"/>
    <property type="match status" value="1"/>
</dbReference>
<dbReference type="GO" id="GO:0005525">
    <property type="term" value="F:GTP binding"/>
    <property type="evidence" value="ECO:0007669"/>
    <property type="project" value="UniProtKB-KW"/>
</dbReference>
<dbReference type="AlphaFoldDB" id="A0A875S6U5"/>
<dbReference type="GO" id="GO:0003924">
    <property type="term" value="F:GTPase activity"/>
    <property type="evidence" value="ECO:0007669"/>
    <property type="project" value="InterPro"/>
</dbReference>
<reference evidence="15" key="1">
    <citation type="submission" date="2020-10" db="EMBL/GenBank/DDBJ databases">
        <authorList>
            <person name="Roach M.J.R."/>
        </authorList>
    </citation>
    <scope>NUCLEOTIDE SEQUENCE</scope>
    <source>
        <strain evidence="15">CBS 1945</strain>
    </source>
</reference>
<evidence type="ECO:0000256" key="8">
    <source>
        <dbReference type="ARBA" id="ARBA00023128"/>
    </source>
</evidence>
<evidence type="ECO:0000256" key="3">
    <source>
        <dbReference type="ARBA" id="ARBA00022741"/>
    </source>
</evidence>
<feature type="compositionally biased region" description="Low complexity" evidence="12">
    <location>
        <begin position="25"/>
        <end position="48"/>
    </location>
</feature>
<dbReference type="GO" id="GO:0008053">
    <property type="term" value="P:mitochondrial fusion"/>
    <property type="evidence" value="ECO:0007669"/>
    <property type="project" value="TreeGrafter"/>
</dbReference>
<dbReference type="InterPro" id="IPR027094">
    <property type="entry name" value="Mitofusin_fam"/>
</dbReference>
<gene>
    <name evidence="15" type="ORF">FOA43_004062</name>
</gene>
<keyword evidence="6 13" id="KW-1133">Transmembrane helix</keyword>
<dbReference type="RefSeq" id="XP_038780233.1">
    <property type="nucleotide sequence ID" value="XM_038924305.1"/>
</dbReference>
<comment type="subcellular location">
    <subcellularLocation>
        <location evidence="1">Mitochondrion outer membrane</location>
        <topology evidence="1">Multi-pass membrane protein</topology>
    </subcellularLocation>
</comment>
<evidence type="ECO:0000259" key="14">
    <source>
        <dbReference type="PROSITE" id="PS51718"/>
    </source>
</evidence>
<evidence type="ECO:0000256" key="1">
    <source>
        <dbReference type="ARBA" id="ARBA00004374"/>
    </source>
</evidence>
<feature type="transmembrane region" description="Helical" evidence="13">
    <location>
        <begin position="753"/>
        <end position="771"/>
    </location>
</feature>
<dbReference type="InterPro" id="IPR045063">
    <property type="entry name" value="Dynamin_N"/>
</dbReference>
<keyword evidence="10 13" id="KW-0472">Membrane</keyword>
<keyword evidence="16" id="KW-1185">Reference proteome</keyword>
<dbReference type="OrthoDB" id="9984778at2759"/>
<dbReference type="Proteomes" id="UP000662931">
    <property type="component" value="Chromosome 4"/>
</dbReference>
<protein>
    <recommendedName>
        <fullName evidence="14">Dynamin-type G domain-containing protein</fullName>
    </recommendedName>
</protein>
<dbReference type="PANTHER" id="PTHR10465">
    <property type="entry name" value="TRANSMEMBRANE GTPASE FZO1"/>
    <property type="match status" value="1"/>
</dbReference>
<accession>A0A875S6U5</accession>
<feature type="compositionally biased region" description="Low complexity" evidence="12">
    <location>
        <begin position="1"/>
        <end position="12"/>
    </location>
</feature>
<keyword evidence="2 13" id="KW-0812">Transmembrane</keyword>
<keyword evidence="4" id="KW-1000">Mitochondrion outer membrane</keyword>
<evidence type="ECO:0000256" key="7">
    <source>
        <dbReference type="ARBA" id="ARBA00023054"/>
    </source>
</evidence>
<evidence type="ECO:0000256" key="11">
    <source>
        <dbReference type="ARBA" id="ARBA00048548"/>
    </source>
</evidence>
<keyword evidence="5" id="KW-0378">Hydrolase</keyword>
<keyword evidence="3" id="KW-0547">Nucleotide-binding</keyword>
<dbReference type="FunFam" id="3.40.50.300:FF:000638">
    <property type="entry name" value="Transmembrane GTPase Fzo1, putative"/>
    <property type="match status" value="1"/>
</dbReference>
<evidence type="ECO:0000256" key="4">
    <source>
        <dbReference type="ARBA" id="ARBA00022787"/>
    </source>
</evidence>
<dbReference type="SUPFAM" id="SSF52540">
    <property type="entry name" value="P-loop containing nucleoside triphosphate hydrolases"/>
    <property type="match status" value="1"/>
</dbReference>
<organism evidence="15 16">
    <name type="scientific">Eeniella nana</name>
    <name type="common">Yeast</name>
    <name type="synonym">Brettanomyces nanus</name>
    <dbReference type="NCBI Taxonomy" id="13502"/>
    <lineage>
        <taxon>Eukaryota</taxon>
        <taxon>Fungi</taxon>
        <taxon>Dikarya</taxon>
        <taxon>Ascomycota</taxon>
        <taxon>Saccharomycotina</taxon>
        <taxon>Pichiomycetes</taxon>
        <taxon>Pichiales</taxon>
        <taxon>Pichiaceae</taxon>
        <taxon>Brettanomyces</taxon>
    </lineage>
</organism>
<dbReference type="InterPro" id="IPR027417">
    <property type="entry name" value="P-loop_NTPase"/>
</dbReference>
<feature type="region of interest" description="Disordered" evidence="12">
    <location>
        <begin position="1"/>
        <end position="48"/>
    </location>
</feature>
<keyword evidence="8" id="KW-0496">Mitochondrion</keyword>
<dbReference type="GeneID" id="62197462"/>
<keyword evidence="7" id="KW-0175">Coiled coil</keyword>
<evidence type="ECO:0000256" key="10">
    <source>
        <dbReference type="ARBA" id="ARBA00023136"/>
    </source>
</evidence>